<dbReference type="RefSeq" id="XP_058308833.1">
    <property type="nucleotide sequence ID" value="XM_058452295.1"/>
</dbReference>
<protein>
    <submittedName>
        <fullName evidence="1">Uncharacterized protein</fullName>
    </submittedName>
</protein>
<evidence type="ECO:0000313" key="1">
    <source>
        <dbReference type="EMBL" id="KAJ5204354.1"/>
    </source>
</evidence>
<keyword evidence="2" id="KW-1185">Reference proteome</keyword>
<dbReference type="GeneID" id="83179596"/>
<evidence type="ECO:0000313" key="2">
    <source>
        <dbReference type="Proteomes" id="UP001150904"/>
    </source>
</evidence>
<accession>A0A9W9MN76</accession>
<gene>
    <name evidence="1" type="ORF">N7498_005233</name>
</gene>
<comment type="caution">
    <text evidence="1">The sequence shown here is derived from an EMBL/GenBank/DDBJ whole genome shotgun (WGS) entry which is preliminary data.</text>
</comment>
<dbReference type="AlphaFoldDB" id="A0A9W9MN76"/>
<sequence length="92" mass="10463">MPLDLGLRLQIPEEMDYTKVGVVATILQVLEGFPAQTRAVECDWYLQVLREMLPRVLGIVRKGSFPVLRPVLQFQAENKPRVQDVPYVVEGV</sequence>
<dbReference type="Proteomes" id="UP001150904">
    <property type="component" value="Unassembled WGS sequence"/>
</dbReference>
<reference evidence="1" key="2">
    <citation type="journal article" date="2023" name="IMA Fungus">
        <title>Comparative genomic study of the Penicillium genus elucidates a diverse pangenome and 15 lateral gene transfer events.</title>
        <authorList>
            <person name="Petersen C."/>
            <person name="Sorensen T."/>
            <person name="Nielsen M.R."/>
            <person name="Sondergaard T.E."/>
            <person name="Sorensen J.L."/>
            <person name="Fitzpatrick D.A."/>
            <person name="Frisvad J.C."/>
            <person name="Nielsen K.L."/>
        </authorList>
    </citation>
    <scope>NUCLEOTIDE SEQUENCE</scope>
    <source>
        <strain evidence="1">IBT 15544</strain>
    </source>
</reference>
<reference evidence="1" key="1">
    <citation type="submission" date="2022-12" db="EMBL/GenBank/DDBJ databases">
        <authorList>
            <person name="Petersen C."/>
        </authorList>
    </citation>
    <scope>NUCLEOTIDE SEQUENCE</scope>
    <source>
        <strain evidence="1">IBT 15544</strain>
    </source>
</reference>
<dbReference type="EMBL" id="JAPQKR010000012">
    <property type="protein sequence ID" value="KAJ5204354.1"/>
    <property type="molecule type" value="Genomic_DNA"/>
</dbReference>
<name>A0A9W9MN76_9EURO</name>
<organism evidence="1 2">
    <name type="scientific">Penicillium cinerascens</name>
    <dbReference type="NCBI Taxonomy" id="70096"/>
    <lineage>
        <taxon>Eukaryota</taxon>
        <taxon>Fungi</taxon>
        <taxon>Dikarya</taxon>
        <taxon>Ascomycota</taxon>
        <taxon>Pezizomycotina</taxon>
        <taxon>Eurotiomycetes</taxon>
        <taxon>Eurotiomycetidae</taxon>
        <taxon>Eurotiales</taxon>
        <taxon>Aspergillaceae</taxon>
        <taxon>Penicillium</taxon>
    </lineage>
</organism>
<proteinExistence type="predicted"/>